<feature type="DNA-binding region" description="H-T-H motif" evidence="2">
    <location>
        <begin position="23"/>
        <end position="42"/>
    </location>
</feature>
<dbReference type="OrthoDB" id="2356263at2"/>
<dbReference type="InterPro" id="IPR050109">
    <property type="entry name" value="HTH-type_TetR-like_transc_reg"/>
</dbReference>
<keyword evidence="1 2" id="KW-0238">DNA-binding</keyword>
<feature type="domain" description="HTH tetR-type" evidence="3">
    <location>
        <begin position="1"/>
        <end position="60"/>
    </location>
</feature>
<dbReference type="PRINTS" id="PR00455">
    <property type="entry name" value="HTHTETR"/>
</dbReference>
<evidence type="ECO:0000256" key="1">
    <source>
        <dbReference type="ARBA" id="ARBA00023125"/>
    </source>
</evidence>
<sequence length="203" mass="23142">MTKESIIIAATEEFANYGLTGARVDAIAARTRTAKRMIYYYFGSKEELFNAVLERAYSCIRAAERGLNLDRLPPKQAIQRLVEFTFDYEEANVDFIRLVAIENTHRGEHISKSEAIKDLNIPIIGELKSILERGQSDGVFRSDIDPLDLHYLISSFCFFRVSNQYTLRAIFRRDMFDPDVRGVHKQMLVDAVLGYLTKGCASS</sequence>
<dbReference type="Pfam" id="PF17938">
    <property type="entry name" value="TetR_C_29"/>
    <property type="match status" value="1"/>
</dbReference>
<name>A0A2N3PWE1_9PROT</name>
<proteinExistence type="predicted"/>
<dbReference type="SUPFAM" id="SSF48498">
    <property type="entry name" value="Tetracyclin repressor-like, C-terminal domain"/>
    <property type="match status" value="1"/>
</dbReference>
<dbReference type="Proteomes" id="UP000233293">
    <property type="component" value="Unassembled WGS sequence"/>
</dbReference>
<evidence type="ECO:0000259" key="3">
    <source>
        <dbReference type="PROSITE" id="PS50977"/>
    </source>
</evidence>
<dbReference type="Gene3D" id="1.10.357.10">
    <property type="entry name" value="Tetracycline Repressor, domain 2"/>
    <property type="match status" value="1"/>
</dbReference>
<evidence type="ECO:0000256" key="2">
    <source>
        <dbReference type="PROSITE-ProRule" id="PRU00335"/>
    </source>
</evidence>
<dbReference type="SUPFAM" id="SSF46689">
    <property type="entry name" value="Homeodomain-like"/>
    <property type="match status" value="1"/>
</dbReference>
<dbReference type="InterPro" id="IPR041474">
    <property type="entry name" value="NicS_C"/>
</dbReference>
<dbReference type="PANTHER" id="PTHR30328:SF54">
    <property type="entry name" value="HTH-TYPE TRANSCRIPTIONAL REPRESSOR SCO4008"/>
    <property type="match status" value="1"/>
</dbReference>
<evidence type="ECO:0000313" key="4">
    <source>
        <dbReference type="EMBL" id="PKU24726.1"/>
    </source>
</evidence>
<evidence type="ECO:0000313" key="5">
    <source>
        <dbReference type="Proteomes" id="UP000233293"/>
    </source>
</evidence>
<dbReference type="PROSITE" id="PS50977">
    <property type="entry name" value="HTH_TETR_2"/>
    <property type="match status" value="1"/>
</dbReference>
<protein>
    <submittedName>
        <fullName evidence="4">TetR family transcriptional regulator</fullName>
    </submittedName>
</protein>
<gene>
    <name evidence="4" type="ORF">CWS72_10365</name>
</gene>
<dbReference type="AlphaFoldDB" id="A0A2N3PWE1"/>
<dbReference type="EMBL" id="PIUM01000009">
    <property type="protein sequence ID" value="PKU24726.1"/>
    <property type="molecule type" value="Genomic_DNA"/>
</dbReference>
<keyword evidence="5" id="KW-1185">Reference proteome</keyword>
<reference evidence="5" key="1">
    <citation type="submission" date="2017-12" db="EMBL/GenBank/DDBJ databases">
        <title>Draft genome sequence of Telmatospirillum siberiense 26-4b1T, an acidotolerant peatland alphaproteobacterium potentially involved in sulfur cycling.</title>
        <authorList>
            <person name="Hausmann B."/>
            <person name="Pjevac P."/>
            <person name="Schreck K."/>
            <person name="Herbold C.W."/>
            <person name="Daims H."/>
            <person name="Wagner M."/>
            <person name="Pester M."/>
            <person name="Loy A."/>
        </authorList>
    </citation>
    <scope>NUCLEOTIDE SEQUENCE [LARGE SCALE GENOMIC DNA]</scope>
    <source>
        <strain evidence="5">26-4b1</strain>
    </source>
</reference>
<dbReference type="Pfam" id="PF00440">
    <property type="entry name" value="TetR_N"/>
    <property type="match status" value="1"/>
</dbReference>
<organism evidence="4 5">
    <name type="scientific">Telmatospirillum siberiense</name>
    <dbReference type="NCBI Taxonomy" id="382514"/>
    <lineage>
        <taxon>Bacteria</taxon>
        <taxon>Pseudomonadati</taxon>
        <taxon>Pseudomonadota</taxon>
        <taxon>Alphaproteobacteria</taxon>
        <taxon>Rhodospirillales</taxon>
        <taxon>Rhodospirillaceae</taxon>
        <taxon>Telmatospirillum</taxon>
    </lineage>
</organism>
<dbReference type="PANTHER" id="PTHR30328">
    <property type="entry name" value="TRANSCRIPTIONAL REPRESSOR"/>
    <property type="match status" value="1"/>
</dbReference>
<dbReference type="GO" id="GO:0003677">
    <property type="term" value="F:DNA binding"/>
    <property type="evidence" value="ECO:0007669"/>
    <property type="project" value="UniProtKB-UniRule"/>
</dbReference>
<accession>A0A2N3PWE1</accession>
<dbReference type="InterPro" id="IPR001647">
    <property type="entry name" value="HTH_TetR"/>
</dbReference>
<dbReference type="InterPro" id="IPR036271">
    <property type="entry name" value="Tet_transcr_reg_TetR-rel_C_sf"/>
</dbReference>
<dbReference type="InterPro" id="IPR009057">
    <property type="entry name" value="Homeodomain-like_sf"/>
</dbReference>
<comment type="caution">
    <text evidence="4">The sequence shown here is derived from an EMBL/GenBank/DDBJ whole genome shotgun (WGS) entry which is preliminary data.</text>
</comment>